<dbReference type="RefSeq" id="WP_086782419.1">
    <property type="nucleotide sequence ID" value="NZ_JAGIOO010000001.1"/>
</dbReference>
<gene>
    <name evidence="1" type="ORF">JOF53_007089</name>
</gene>
<dbReference type="Pfam" id="PF16157">
    <property type="entry name" value="DUF4865"/>
    <property type="match status" value="1"/>
</dbReference>
<evidence type="ECO:0000313" key="1">
    <source>
        <dbReference type="EMBL" id="MBP2478217.1"/>
    </source>
</evidence>
<sequence>MLAMRYAITLPADYDMGIIHDRVATKGPLLDDFPGLGVKAYLVRERGEHGSPVNQYAPFYLWRTLEGMNDFLWGQGFRGLCADFGRPVVQHWTGLAFEHGPHGLDSTPATATTHLSTLCTQDPGASIAAAVEAHAAHAKTPGVFCSALAVDTRTWELLRYTLWREEPPADAGVRFGVGHLSRPGLAELPTGRQW</sequence>
<comment type="caution">
    <text evidence="1">The sequence shown here is derived from an EMBL/GenBank/DDBJ whole genome shotgun (WGS) entry which is preliminary data.</text>
</comment>
<organism evidence="1 2">
    <name type="scientific">Crossiella equi</name>
    <dbReference type="NCBI Taxonomy" id="130796"/>
    <lineage>
        <taxon>Bacteria</taxon>
        <taxon>Bacillati</taxon>
        <taxon>Actinomycetota</taxon>
        <taxon>Actinomycetes</taxon>
        <taxon>Pseudonocardiales</taxon>
        <taxon>Pseudonocardiaceae</taxon>
        <taxon>Crossiella</taxon>
    </lineage>
</organism>
<proteinExistence type="predicted"/>
<protein>
    <recommendedName>
        <fullName evidence="3">DUF4865 domain-containing protein</fullName>
    </recommendedName>
</protein>
<accession>A0ABS5APN8</accession>
<dbReference type="EMBL" id="JAGIOO010000001">
    <property type="protein sequence ID" value="MBP2478217.1"/>
    <property type="molecule type" value="Genomic_DNA"/>
</dbReference>
<keyword evidence="2" id="KW-1185">Reference proteome</keyword>
<dbReference type="InterPro" id="IPR032349">
    <property type="entry name" value="DUF4865"/>
</dbReference>
<reference evidence="1 2" key="1">
    <citation type="submission" date="2021-03" db="EMBL/GenBank/DDBJ databases">
        <title>Sequencing the genomes of 1000 actinobacteria strains.</title>
        <authorList>
            <person name="Klenk H.-P."/>
        </authorList>
    </citation>
    <scope>NUCLEOTIDE SEQUENCE [LARGE SCALE GENOMIC DNA]</scope>
    <source>
        <strain evidence="1 2">DSM 44580</strain>
    </source>
</reference>
<evidence type="ECO:0000313" key="2">
    <source>
        <dbReference type="Proteomes" id="UP001519363"/>
    </source>
</evidence>
<evidence type="ECO:0008006" key="3">
    <source>
        <dbReference type="Google" id="ProtNLM"/>
    </source>
</evidence>
<dbReference type="Proteomes" id="UP001519363">
    <property type="component" value="Unassembled WGS sequence"/>
</dbReference>
<name>A0ABS5APN8_9PSEU</name>